<evidence type="ECO:0000313" key="2">
    <source>
        <dbReference type="EMBL" id="BAL56390.1"/>
    </source>
</evidence>
<dbReference type="PROSITE" id="PS01125">
    <property type="entry name" value="ROK"/>
    <property type="match status" value="1"/>
</dbReference>
<dbReference type="CDD" id="cd23763">
    <property type="entry name" value="ASKHA_ATPase_ROK"/>
    <property type="match status" value="1"/>
</dbReference>
<reference evidence="2" key="1">
    <citation type="journal article" date="2005" name="Environ. Microbiol.">
        <title>Genetic and functional properties of uncultivated thermophilic crenarchaeotes from a subsurface gold mine as revealed by analysis of genome fragments.</title>
        <authorList>
            <person name="Nunoura T."/>
            <person name="Hirayama H."/>
            <person name="Takami H."/>
            <person name="Oida H."/>
            <person name="Nishi S."/>
            <person name="Shimamura S."/>
            <person name="Suzuki Y."/>
            <person name="Inagaki F."/>
            <person name="Takai K."/>
            <person name="Nealson K.H."/>
            <person name="Horikoshi K."/>
        </authorList>
    </citation>
    <scope>NUCLEOTIDE SEQUENCE</scope>
</reference>
<dbReference type="Gene3D" id="3.30.420.40">
    <property type="match status" value="2"/>
</dbReference>
<evidence type="ECO:0000256" key="1">
    <source>
        <dbReference type="ARBA" id="ARBA00006479"/>
    </source>
</evidence>
<organism evidence="2">
    <name type="scientific">uncultured Planctomycetota bacterium</name>
    <dbReference type="NCBI Taxonomy" id="120965"/>
    <lineage>
        <taxon>Bacteria</taxon>
        <taxon>Pseudomonadati</taxon>
        <taxon>Planctomycetota</taxon>
        <taxon>environmental samples</taxon>
    </lineage>
</organism>
<name>H5SJQ4_9BACT</name>
<dbReference type="PANTHER" id="PTHR18964">
    <property type="entry name" value="ROK (REPRESSOR, ORF, KINASE) FAMILY"/>
    <property type="match status" value="1"/>
</dbReference>
<comment type="similarity">
    <text evidence="1">Belongs to the ROK (NagC/XylR) family.</text>
</comment>
<keyword evidence="2" id="KW-0808">Transferase</keyword>
<accession>H5SJQ4</accession>
<dbReference type="InterPro" id="IPR000600">
    <property type="entry name" value="ROK"/>
</dbReference>
<sequence>MGVEIGGTKLQVALGNGAGELWYLGRQRVAAEADAACVRQQIVQGIQQALEESGYTPRQIAGIGVGFGGPVDDERSIVLASFQVRGWAGFPIRDWLVETFGWPAVVCNDAAVAALAEAHFGAGRGCSPMFYMNVGSGIGGALVVAGRVYRGFGRGAGEIGHLWVDYCWEEPWPEPRRWRDLEAGSSGWAIERALARTLGEPCTVQEALRRLEQGDARIQVIWHQAIDRVALALSHVVALLAPKRIVIGGGVSLAGDSFFAPLREAFARLAFAPLADCDIVPAALGETVVPQGALLLARHGLDRLTFGKTCP</sequence>
<gene>
    <name evidence="2" type="ORF">HGMM_F37F03C13</name>
</gene>
<protein>
    <submittedName>
        <fullName evidence="2">Glucose kinase</fullName>
    </submittedName>
</protein>
<keyword evidence="2" id="KW-0418">Kinase</keyword>
<dbReference type="AlphaFoldDB" id="H5SJQ4"/>
<dbReference type="PANTHER" id="PTHR18964:SF149">
    <property type="entry name" value="BIFUNCTIONAL UDP-N-ACETYLGLUCOSAMINE 2-EPIMERASE_N-ACETYLMANNOSAMINE KINASE"/>
    <property type="match status" value="1"/>
</dbReference>
<dbReference type="GO" id="GO:0016301">
    <property type="term" value="F:kinase activity"/>
    <property type="evidence" value="ECO:0007669"/>
    <property type="project" value="UniProtKB-KW"/>
</dbReference>
<proteinExistence type="inferred from homology"/>
<reference evidence="2" key="2">
    <citation type="journal article" date="2012" name="PLoS ONE">
        <title>A Deeply Branching Thermophilic Bacterium with an Ancient Acetyl-CoA Pathway Dominates a Subsurface Ecosystem.</title>
        <authorList>
            <person name="Takami H."/>
            <person name="Noguchi H."/>
            <person name="Takaki Y."/>
            <person name="Uchiyama I."/>
            <person name="Toyoda A."/>
            <person name="Nishi S."/>
            <person name="Chee G.-J."/>
            <person name="Arai W."/>
            <person name="Nunoura T."/>
            <person name="Itoh T."/>
            <person name="Hattori M."/>
            <person name="Takai K."/>
        </authorList>
    </citation>
    <scope>NUCLEOTIDE SEQUENCE</scope>
</reference>
<dbReference type="InterPro" id="IPR049874">
    <property type="entry name" value="ROK_cs"/>
</dbReference>
<dbReference type="Pfam" id="PF00480">
    <property type="entry name" value="ROK"/>
    <property type="match status" value="1"/>
</dbReference>
<dbReference type="SUPFAM" id="SSF53067">
    <property type="entry name" value="Actin-like ATPase domain"/>
    <property type="match status" value="1"/>
</dbReference>
<dbReference type="EMBL" id="AP011746">
    <property type="protein sequence ID" value="BAL56390.1"/>
    <property type="molecule type" value="Genomic_DNA"/>
</dbReference>
<dbReference type="InterPro" id="IPR043129">
    <property type="entry name" value="ATPase_NBD"/>
</dbReference>